<comment type="similarity">
    <text evidence="2">Belongs to the IQD family.</text>
</comment>
<dbReference type="Proteomes" id="UP000734854">
    <property type="component" value="Unassembled WGS sequence"/>
</dbReference>
<dbReference type="GO" id="GO:0005516">
    <property type="term" value="F:calmodulin binding"/>
    <property type="evidence" value="ECO:0007669"/>
    <property type="project" value="UniProtKB-KW"/>
</dbReference>
<comment type="subunit">
    <text evidence="3">Binds to multiple calmodulin (CaM) in the presence of Ca(2+) and CaM-like proteins.</text>
</comment>
<organism evidence="6 7">
    <name type="scientific">Zingiber officinale</name>
    <name type="common">Ginger</name>
    <name type="synonym">Amomum zingiber</name>
    <dbReference type="NCBI Taxonomy" id="94328"/>
    <lineage>
        <taxon>Eukaryota</taxon>
        <taxon>Viridiplantae</taxon>
        <taxon>Streptophyta</taxon>
        <taxon>Embryophyta</taxon>
        <taxon>Tracheophyta</taxon>
        <taxon>Spermatophyta</taxon>
        <taxon>Magnoliopsida</taxon>
        <taxon>Liliopsida</taxon>
        <taxon>Zingiberales</taxon>
        <taxon>Zingiberaceae</taxon>
        <taxon>Zingiber</taxon>
    </lineage>
</organism>
<accession>A0A8J5HE46</accession>
<protein>
    <recommendedName>
        <fullName evidence="5">DUF4005 domain-containing protein</fullName>
    </recommendedName>
</protein>
<sequence>MGKASKWLRSLLTGKTAPDDKKEKAEASPPPSPLPSPSPTQLPAAKEKKRWRFRRPTVARRSIIRTLGDDQPPEAESAQIRQAMAVLAATAAAAEAAFAAAQAAAAVVRLTAGSSHQKTVEFAATRIQSAFRGYLVLLCSSFLLSVSCSIIKFSACSPQARKALCALRGLVKLQALVRGQLIRKQTAAATANRRCMQLKTFPWRSSPQRPRSRHSHASPIHALDRNAEDIKIVEMDLGTQSSSGYCGHAATPSKVDQSPEFSPCGRAHGSPHYLSSISVPDATPPYDCRCFPSYMADTESSRAKARSQSAPRQRTDAIARQTSRRRPPASVTNYGISPVADENFHEIGSVTFGIAHGRVSYARKHD</sequence>
<evidence type="ECO:0000256" key="2">
    <source>
        <dbReference type="ARBA" id="ARBA00024341"/>
    </source>
</evidence>
<proteinExistence type="inferred from homology"/>
<dbReference type="PANTHER" id="PTHR32295:SF45">
    <property type="entry name" value="PROTEIN IQ-DOMAIN 19"/>
    <property type="match status" value="1"/>
</dbReference>
<feature type="region of interest" description="Disordered" evidence="4">
    <location>
        <begin position="299"/>
        <end position="334"/>
    </location>
</feature>
<keyword evidence="1" id="KW-0112">Calmodulin-binding</keyword>
<feature type="region of interest" description="Disordered" evidence="4">
    <location>
        <begin position="1"/>
        <end position="51"/>
    </location>
</feature>
<reference evidence="6 7" key="1">
    <citation type="submission" date="2020-08" db="EMBL/GenBank/DDBJ databases">
        <title>Plant Genome Project.</title>
        <authorList>
            <person name="Zhang R.-G."/>
        </authorList>
    </citation>
    <scope>NUCLEOTIDE SEQUENCE [LARGE SCALE GENOMIC DNA]</scope>
    <source>
        <tissue evidence="6">Rhizome</tissue>
    </source>
</reference>
<evidence type="ECO:0000256" key="4">
    <source>
        <dbReference type="SAM" id="MobiDB-lite"/>
    </source>
</evidence>
<feature type="compositionally biased region" description="Basic and acidic residues" evidence="4">
    <location>
        <begin position="17"/>
        <end position="26"/>
    </location>
</feature>
<evidence type="ECO:0000256" key="3">
    <source>
        <dbReference type="ARBA" id="ARBA00024378"/>
    </source>
</evidence>
<dbReference type="InterPro" id="IPR000048">
    <property type="entry name" value="IQ_motif_EF-hand-BS"/>
</dbReference>
<dbReference type="EMBL" id="JACMSC010000005">
    <property type="protein sequence ID" value="KAG6522220.1"/>
    <property type="molecule type" value="Genomic_DNA"/>
</dbReference>
<feature type="domain" description="DUF4005" evidence="5">
    <location>
        <begin position="270"/>
        <end position="322"/>
    </location>
</feature>
<evidence type="ECO:0000313" key="6">
    <source>
        <dbReference type="EMBL" id="KAG6522220.1"/>
    </source>
</evidence>
<evidence type="ECO:0000313" key="7">
    <source>
        <dbReference type="Proteomes" id="UP000734854"/>
    </source>
</evidence>
<dbReference type="AlphaFoldDB" id="A0A8J5HE46"/>
<evidence type="ECO:0000259" key="5">
    <source>
        <dbReference type="Pfam" id="PF13178"/>
    </source>
</evidence>
<evidence type="ECO:0000256" key="1">
    <source>
        <dbReference type="ARBA" id="ARBA00022860"/>
    </source>
</evidence>
<comment type="caution">
    <text evidence="6">The sequence shown here is derived from an EMBL/GenBank/DDBJ whole genome shotgun (WGS) entry which is preliminary data.</text>
</comment>
<name>A0A8J5HE46_ZINOF</name>
<gene>
    <name evidence="6" type="ORF">ZIOFF_019358</name>
</gene>
<dbReference type="PROSITE" id="PS50096">
    <property type="entry name" value="IQ"/>
    <property type="match status" value="1"/>
</dbReference>
<feature type="compositionally biased region" description="Pro residues" evidence="4">
    <location>
        <begin position="28"/>
        <end position="40"/>
    </location>
</feature>
<dbReference type="InterPro" id="IPR025064">
    <property type="entry name" value="DUF4005"/>
</dbReference>
<dbReference type="Pfam" id="PF00612">
    <property type="entry name" value="IQ"/>
    <property type="match status" value="1"/>
</dbReference>
<dbReference type="Pfam" id="PF13178">
    <property type="entry name" value="DUF4005"/>
    <property type="match status" value="1"/>
</dbReference>
<dbReference type="PANTHER" id="PTHR32295">
    <property type="entry name" value="IQ-DOMAIN 5-RELATED"/>
    <property type="match status" value="1"/>
</dbReference>
<keyword evidence="7" id="KW-1185">Reference proteome</keyword>